<dbReference type="Pfam" id="PF04439">
    <property type="entry name" value="Adenyl_transf"/>
    <property type="match status" value="1"/>
</dbReference>
<evidence type="ECO:0000313" key="4">
    <source>
        <dbReference type="Proteomes" id="UP000596035"/>
    </source>
</evidence>
<reference evidence="1" key="1">
    <citation type="journal article" date="2017" name="Genome Announc.">
        <title>High-Quality Whole-Genome Sequences of the Oligo-Mouse-Microbiota Bacterial Community.</title>
        <authorList>
            <person name="Garzetti D."/>
            <person name="Brugiroux S."/>
            <person name="Bunk B."/>
            <person name="Pukall R."/>
            <person name="McCoy K.D."/>
            <person name="Macpherson A.J."/>
            <person name="Stecher B."/>
        </authorList>
    </citation>
    <scope>NUCLEOTIDE SEQUENCE</scope>
    <source>
        <strain evidence="1">KB18</strain>
    </source>
</reference>
<dbReference type="EMBL" id="CP021422">
    <property type="protein sequence ID" value="ASB42312.1"/>
    <property type="molecule type" value="Genomic_DNA"/>
</dbReference>
<evidence type="ECO:0000313" key="3">
    <source>
        <dbReference type="Proteomes" id="UP000196710"/>
    </source>
</evidence>
<dbReference type="AlphaFoldDB" id="A0A1Z2XV48"/>
<evidence type="ECO:0000313" key="1">
    <source>
        <dbReference type="EMBL" id="ASB42312.1"/>
    </source>
</evidence>
<evidence type="ECO:0000313" key="2">
    <source>
        <dbReference type="EMBL" id="QQR31592.1"/>
    </source>
</evidence>
<sequence>MRTPEEILKLILDTARGDDNIRSVLMVGSRADPDCPADIYQDFDICYFVRDVGPYWDNMDWIESRFGRPGIVQKPESMNLMPPEGDGSFVYLMIFPDGNRIDLQVTADPYVDDGEPAVLLLDKDGDFPEISVKKDFWYVKRPSQKLFSDCCNEFHWCLNNVAKAAAREELSLAMEQLNHYVRDMLILMLGWYIGAEHGFKASIGKNGKYFKKLLPGEMYESFARTYSDADYGHIWAAAFEMLELFGTAARSVAGELGFVYDEGEERGIRTYMEQVRSGGLERGKAEG</sequence>
<reference evidence="3" key="2">
    <citation type="submission" date="2017-05" db="EMBL/GenBank/DDBJ databases">
        <title>Improved OligoMM genomes.</title>
        <authorList>
            <person name="Garzetti D."/>
        </authorList>
    </citation>
    <scope>NUCLEOTIDE SEQUENCE [LARGE SCALE GENOMIC DNA]</scope>
    <source>
        <strain evidence="3">KB18</strain>
    </source>
</reference>
<dbReference type="RefSeq" id="WP_066538117.1">
    <property type="nucleotide sequence ID" value="NZ_CAQHGX010000008.1"/>
</dbReference>
<organism evidence="2 4">
    <name type="scientific">Acutalibacter muris</name>
    <dbReference type="NCBI Taxonomy" id="1796620"/>
    <lineage>
        <taxon>Bacteria</taxon>
        <taxon>Bacillati</taxon>
        <taxon>Bacillota</taxon>
        <taxon>Clostridia</taxon>
        <taxon>Eubacteriales</taxon>
        <taxon>Acutalibacteraceae</taxon>
        <taxon>Acutalibacter</taxon>
    </lineage>
</organism>
<keyword evidence="3" id="KW-1185">Reference proteome</keyword>
<protein>
    <submittedName>
        <fullName evidence="2">Aminoglycoside 6-adenylyltransferase</fullName>
    </submittedName>
</protein>
<reference evidence="2 4" key="3">
    <citation type="submission" date="2020-11" db="EMBL/GenBank/DDBJ databases">
        <title>Closed and high quality bacterial genomes of the OMM12 community.</title>
        <authorList>
            <person name="Marbouty M."/>
            <person name="Lamy-Besnier Q."/>
            <person name="Debarbieux L."/>
            <person name="Koszul R."/>
        </authorList>
    </citation>
    <scope>NUCLEOTIDE SEQUENCE [LARGE SCALE GENOMIC DNA]</scope>
    <source>
        <strain evidence="2 4">KB18</strain>
    </source>
</reference>
<dbReference type="InterPro" id="IPR043519">
    <property type="entry name" value="NT_sf"/>
</dbReference>
<dbReference type="SUPFAM" id="SSF81631">
    <property type="entry name" value="PAP/OAS1 substrate-binding domain"/>
    <property type="match status" value="1"/>
</dbReference>
<proteinExistence type="predicted"/>
<dbReference type="InterPro" id="IPR007530">
    <property type="entry name" value="Aminoglycoside_adenylylTfrase"/>
</dbReference>
<dbReference type="KEGG" id="amur:ADH66_17615"/>
<dbReference type="SUPFAM" id="SSF81301">
    <property type="entry name" value="Nucleotidyltransferase"/>
    <property type="match status" value="1"/>
</dbReference>
<name>A0A1Z2XV48_9FIRM</name>
<dbReference type="Proteomes" id="UP000596035">
    <property type="component" value="Chromosome"/>
</dbReference>
<accession>A0A1Z2XV48</accession>
<dbReference type="Gene3D" id="3.30.460.10">
    <property type="entry name" value="Beta Polymerase, domain 2"/>
    <property type="match status" value="1"/>
</dbReference>
<dbReference type="Gene3D" id="1.20.120.330">
    <property type="entry name" value="Nucleotidyltransferases domain 2"/>
    <property type="match status" value="1"/>
</dbReference>
<dbReference type="EMBL" id="CP065321">
    <property type="protein sequence ID" value="QQR31592.1"/>
    <property type="molecule type" value="Genomic_DNA"/>
</dbReference>
<dbReference type="Proteomes" id="UP000196710">
    <property type="component" value="Chromosome"/>
</dbReference>
<gene>
    <name evidence="1" type="ORF">ADH66_17615</name>
    <name evidence="2" type="ORF">I5Q82_08020</name>
</gene>